<organism evidence="3 4">
    <name type="scientific">Cytospora mali</name>
    <name type="common">Apple Valsa canker fungus</name>
    <name type="synonym">Valsa mali</name>
    <dbReference type="NCBI Taxonomy" id="578113"/>
    <lineage>
        <taxon>Eukaryota</taxon>
        <taxon>Fungi</taxon>
        <taxon>Dikarya</taxon>
        <taxon>Ascomycota</taxon>
        <taxon>Pezizomycotina</taxon>
        <taxon>Sordariomycetes</taxon>
        <taxon>Sordariomycetidae</taxon>
        <taxon>Diaporthales</taxon>
        <taxon>Cytosporaceae</taxon>
        <taxon>Cytospora</taxon>
    </lineage>
</organism>
<feature type="region of interest" description="Disordered" evidence="1">
    <location>
        <begin position="539"/>
        <end position="561"/>
    </location>
</feature>
<feature type="transmembrane region" description="Helical" evidence="2">
    <location>
        <begin position="40"/>
        <end position="62"/>
    </location>
</feature>
<feature type="transmembrane region" description="Helical" evidence="2">
    <location>
        <begin position="177"/>
        <end position="199"/>
    </location>
</feature>
<feature type="region of interest" description="Disordered" evidence="1">
    <location>
        <begin position="364"/>
        <end position="414"/>
    </location>
</feature>
<name>A0A194UVK7_CYTMA</name>
<gene>
    <name evidence="3" type="ORF">VP1G_03010</name>
</gene>
<dbReference type="OrthoDB" id="3021074at2759"/>
<feature type="compositionally biased region" description="Low complexity" evidence="1">
    <location>
        <begin position="366"/>
        <end position="376"/>
    </location>
</feature>
<protein>
    <submittedName>
        <fullName evidence="3">Uncharacterized protein</fullName>
    </submittedName>
</protein>
<sequence length="578" mass="62782">MQVICAWPVSGQYGPGSRILYYVLVAACVLGRQTEWLRRACLAAALLFPAVAALHGIVLAAYHVDGAVDMDIYGAFQLCAIGVLAGPSTVKLSKTYFNTPGRNMIFAWTVLILAGLLSLTVELFRANPVPCLKDDFTYGVDNTCGLRCSVDDGPWSRLRGGSTNNIYVILAPDMLPFGTATLLAAACCIPAVLSLISMWDKILKTNWKRRFGNTDSTNLNKPMPGTNAATPAKMMKTEDRIRFYLSMVEIPVFGAAVVAILIVGERNFFSYRVRYETEPMASIGQWGPIVGTGLAALGSLYGLLAADNKEEKHTFPFTTAHSDISHHYGSIFHHHYSDDSEPVTTRSMIEIRQRPVHKLTRQYGFSAASQRQRQQSTPGASRRSTFPEPRAVTKNGKDHDLRRSQTSVTADGNRRKVAGAFEWLGERLGTPAPDAFDDSEFQTGPAADFPTIPAEAQRNPGLPQIMASYNPPRDSQGHATPNTPLHRQRSRAESFTESSRSGLYIGSASIEGLPSPSSHDKSPGDKALVRMDTLEVPKPVFHSPVSRNTSSGSASGIVSLTNVDGSAPITKMHTNPGP</sequence>
<feature type="transmembrane region" description="Helical" evidence="2">
    <location>
        <begin position="105"/>
        <end position="124"/>
    </location>
</feature>
<feature type="compositionally biased region" description="Polar residues" evidence="1">
    <location>
        <begin position="545"/>
        <end position="561"/>
    </location>
</feature>
<dbReference type="Proteomes" id="UP000078576">
    <property type="component" value="Unassembled WGS sequence"/>
</dbReference>
<evidence type="ECO:0000313" key="4">
    <source>
        <dbReference type="Proteomes" id="UP000078576"/>
    </source>
</evidence>
<evidence type="ECO:0000256" key="1">
    <source>
        <dbReference type="SAM" id="MobiDB-lite"/>
    </source>
</evidence>
<feature type="transmembrane region" description="Helical" evidence="2">
    <location>
        <begin position="74"/>
        <end position="93"/>
    </location>
</feature>
<keyword evidence="2" id="KW-0472">Membrane</keyword>
<proteinExistence type="predicted"/>
<dbReference type="AlphaFoldDB" id="A0A194UVK7"/>
<dbReference type="STRING" id="694573.A0A194UVK7"/>
<reference evidence="4" key="1">
    <citation type="submission" date="2014-12" db="EMBL/GenBank/DDBJ databases">
        <title>Genome Sequence of Valsa Canker Pathogens Uncovers a Specific Adaption of Colonization on Woody Bark.</title>
        <authorList>
            <person name="Yin Z."/>
            <person name="Liu H."/>
            <person name="Gao X."/>
            <person name="Li Z."/>
            <person name="Song N."/>
            <person name="Ke X."/>
            <person name="Dai Q."/>
            <person name="Wu Y."/>
            <person name="Sun Y."/>
            <person name="Xu J.-R."/>
            <person name="Kang Z.K."/>
            <person name="Wang L."/>
            <person name="Huang L."/>
        </authorList>
    </citation>
    <scope>NUCLEOTIDE SEQUENCE [LARGE SCALE GENOMIC DNA]</scope>
    <source>
        <strain evidence="4">SXYL134</strain>
    </source>
</reference>
<dbReference type="EMBL" id="KN714682">
    <property type="protein sequence ID" value="KUI55649.1"/>
    <property type="molecule type" value="Genomic_DNA"/>
</dbReference>
<keyword evidence="2" id="KW-1133">Transmembrane helix</keyword>
<keyword evidence="4" id="KW-1185">Reference proteome</keyword>
<feature type="transmembrane region" description="Helical" evidence="2">
    <location>
        <begin position="283"/>
        <end position="304"/>
    </location>
</feature>
<keyword evidence="2" id="KW-0812">Transmembrane</keyword>
<evidence type="ECO:0000313" key="3">
    <source>
        <dbReference type="EMBL" id="KUI55649.1"/>
    </source>
</evidence>
<evidence type="ECO:0000256" key="2">
    <source>
        <dbReference type="SAM" id="Phobius"/>
    </source>
</evidence>
<accession>A0A194UVK7</accession>
<feature type="region of interest" description="Disordered" evidence="1">
    <location>
        <begin position="428"/>
        <end position="500"/>
    </location>
</feature>
<feature type="transmembrane region" description="Helical" evidence="2">
    <location>
        <begin position="243"/>
        <end position="263"/>
    </location>
</feature>